<accession>A0A9X0R6E0</accession>
<evidence type="ECO:0000313" key="3">
    <source>
        <dbReference type="EMBL" id="MBC4019232.1"/>
    </source>
</evidence>
<dbReference type="AlphaFoldDB" id="A0A9X0R6E0"/>
<evidence type="ECO:0000256" key="1">
    <source>
        <dbReference type="SAM" id="MobiDB-lite"/>
    </source>
</evidence>
<feature type="region of interest" description="Disordered" evidence="1">
    <location>
        <begin position="45"/>
        <end position="86"/>
    </location>
</feature>
<organism evidence="3 4">
    <name type="scientific">Siccirubricoccus deserti</name>
    <dbReference type="NCBI Taxonomy" id="2013562"/>
    <lineage>
        <taxon>Bacteria</taxon>
        <taxon>Pseudomonadati</taxon>
        <taxon>Pseudomonadota</taxon>
        <taxon>Alphaproteobacteria</taxon>
        <taxon>Acetobacterales</taxon>
        <taxon>Roseomonadaceae</taxon>
        <taxon>Siccirubricoccus</taxon>
    </lineage>
</organism>
<sequence length="86" mass="9258">MLDRLCAEGSKAVPRCEFVAACVERHPVYRDVLADLGWVGQEAVAPMTGSRPGGRTGRVGRPCSTPMRVHRAPSSTPEATEQHDAD</sequence>
<proteinExistence type="predicted"/>
<comment type="caution">
    <text evidence="3">The sequence shown here is derived from an EMBL/GenBank/DDBJ whole genome shotgun (WGS) entry which is preliminary data.</text>
</comment>
<dbReference type="InterPro" id="IPR031165">
    <property type="entry name" value="GNAT_YJDJ"/>
</dbReference>
<reference evidence="3" key="1">
    <citation type="submission" date="2020-08" db="EMBL/GenBank/DDBJ databases">
        <authorList>
            <person name="Hu Y."/>
            <person name="Nguyen S.V."/>
            <person name="Li F."/>
            <person name="Fanning S."/>
        </authorList>
    </citation>
    <scope>NUCLEOTIDE SEQUENCE</scope>
    <source>
        <strain evidence="3">SYSU D8009</strain>
    </source>
</reference>
<dbReference type="EMBL" id="JACOMF010000145">
    <property type="protein sequence ID" value="MBC4019232.1"/>
    <property type="molecule type" value="Genomic_DNA"/>
</dbReference>
<evidence type="ECO:0000259" key="2">
    <source>
        <dbReference type="PROSITE" id="PS51729"/>
    </source>
</evidence>
<gene>
    <name evidence="3" type="ORF">H7965_28870</name>
</gene>
<keyword evidence="4" id="KW-1185">Reference proteome</keyword>
<dbReference type="Proteomes" id="UP000600101">
    <property type="component" value="Unassembled WGS sequence"/>
</dbReference>
<dbReference type="PROSITE" id="PS51729">
    <property type="entry name" value="GNAT_YJDJ"/>
    <property type="match status" value="1"/>
</dbReference>
<evidence type="ECO:0000313" key="4">
    <source>
        <dbReference type="Proteomes" id="UP000600101"/>
    </source>
</evidence>
<protein>
    <recommendedName>
        <fullName evidence="2">N-acetyltransferase domain-containing protein</fullName>
    </recommendedName>
</protein>
<feature type="domain" description="N-acetyltransferase" evidence="2">
    <location>
        <begin position="1"/>
        <end position="34"/>
    </location>
</feature>
<name>A0A9X0R6E0_9PROT</name>